<dbReference type="GeneTree" id="ENSGT00940000156764"/>
<dbReference type="GO" id="GO:0007166">
    <property type="term" value="P:cell surface receptor signaling pathway"/>
    <property type="evidence" value="ECO:0007669"/>
    <property type="project" value="Ensembl"/>
</dbReference>
<dbReference type="GO" id="GO:0005634">
    <property type="term" value="C:nucleus"/>
    <property type="evidence" value="ECO:0007669"/>
    <property type="project" value="Ensembl"/>
</dbReference>
<dbReference type="InterPro" id="IPR005522">
    <property type="entry name" value="IPK"/>
</dbReference>
<keyword evidence="5" id="KW-0067">ATP-binding</keyword>
<feature type="compositionally biased region" description="Low complexity" evidence="9">
    <location>
        <begin position="581"/>
        <end position="606"/>
    </location>
</feature>
<dbReference type="Proteomes" id="UP000694547">
    <property type="component" value="Chromosome 11"/>
</dbReference>
<evidence type="ECO:0000256" key="6">
    <source>
        <dbReference type="ARBA" id="ARBA00022860"/>
    </source>
</evidence>
<dbReference type="Gene3D" id="3.30.470.160">
    <property type="entry name" value="Inositol polyphosphate kinase"/>
    <property type="match status" value="1"/>
</dbReference>
<name>A0A6I9LAU3_PERMB</name>
<evidence type="ECO:0000256" key="8">
    <source>
        <dbReference type="RuleBase" id="RU363090"/>
    </source>
</evidence>
<dbReference type="GO" id="GO:0005856">
    <property type="term" value="C:cytoskeleton"/>
    <property type="evidence" value="ECO:0007669"/>
    <property type="project" value="Ensembl"/>
</dbReference>
<dbReference type="GO" id="GO:0005524">
    <property type="term" value="F:ATP binding"/>
    <property type="evidence" value="ECO:0007669"/>
    <property type="project" value="UniProtKB-KW"/>
</dbReference>
<evidence type="ECO:0000256" key="5">
    <source>
        <dbReference type="ARBA" id="ARBA00022840"/>
    </source>
</evidence>
<evidence type="ECO:0000256" key="3">
    <source>
        <dbReference type="ARBA" id="ARBA00022741"/>
    </source>
</evidence>
<reference evidence="10 11" key="1">
    <citation type="submission" date="2018-10" db="EMBL/GenBank/DDBJ databases">
        <title>Improved assembly of the deer mouse Peromyscus maniculatus genome.</title>
        <authorList>
            <person name="Lassance J.-M."/>
            <person name="Hoekstra H.E."/>
        </authorList>
    </citation>
    <scope>NUCLEOTIDE SEQUENCE [LARGE SCALE GENOMIC DNA]</scope>
</reference>
<dbReference type="AlphaFoldDB" id="A0A6I9LAU3"/>
<dbReference type="PANTHER" id="PTHR12400:SF4">
    <property type="entry name" value="INOSITOL-TRISPHOSPHATE 3-KINASE B"/>
    <property type="match status" value="1"/>
</dbReference>
<dbReference type="GO" id="GO:0032957">
    <property type="term" value="P:inositol trisphosphate metabolic process"/>
    <property type="evidence" value="ECO:0007669"/>
    <property type="project" value="Ensembl"/>
</dbReference>
<dbReference type="GO" id="GO:0005783">
    <property type="term" value="C:endoplasmic reticulum"/>
    <property type="evidence" value="ECO:0007669"/>
    <property type="project" value="Ensembl"/>
</dbReference>
<dbReference type="GO" id="GO:0000828">
    <property type="term" value="F:inositol hexakisphosphate kinase activity"/>
    <property type="evidence" value="ECO:0007669"/>
    <property type="project" value="TreeGrafter"/>
</dbReference>
<dbReference type="GO" id="GO:0016020">
    <property type="term" value="C:membrane"/>
    <property type="evidence" value="ECO:0007669"/>
    <property type="project" value="Ensembl"/>
</dbReference>
<gene>
    <name evidence="10" type="primary">Itpkb</name>
</gene>
<reference evidence="10" key="2">
    <citation type="submission" date="2025-08" db="UniProtKB">
        <authorList>
            <consortium name="Ensembl"/>
        </authorList>
    </citation>
    <scope>IDENTIFICATION</scope>
</reference>
<dbReference type="GO" id="GO:0046638">
    <property type="term" value="P:positive regulation of alpha-beta T cell differentiation"/>
    <property type="evidence" value="ECO:0007669"/>
    <property type="project" value="Ensembl"/>
</dbReference>
<dbReference type="GO" id="GO:0046579">
    <property type="term" value="P:positive regulation of Ras protein signal transduction"/>
    <property type="evidence" value="ECO:0007669"/>
    <property type="project" value="Ensembl"/>
</dbReference>
<evidence type="ECO:0000256" key="7">
    <source>
        <dbReference type="ARBA" id="ARBA00051963"/>
    </source>
</evidence>
<keyword evidence="11" id="KW-1185">Reference proteome</keyword>
<dbReference type="SUPFAM" id="SSF56104">
    <property type="entry name" value="SAICAR synthase-like"/>
    <property type="match status" value="1"/>
</dbReference>
<feature type="region of interest" description="Disordered" evidence="9">
    <location>
        <begin position="349"/>
        <end position="432"/>
    </location>
</feature>
<dbReference type="GO" id="GO:0005516">
    <property type="term" value="F:calmodulin binding"/>
    <property type="evidence" value="ECO:0007669"/>
    <property type="project" value="UniProtKB-KW"/>
</dbReference>
<dbReference type="GO" id="GO:0046854">
    <property type="term" value="P:phosphatidylinositol phosphate biosynthetic process"/>
    <property type="evidence" value="ECO:0007669"/>
    <property type="project" value="Ensembl"/>
</dbReference>
<dbReference type="GO" id="GO:0045638">
    <property type="term" value="P:negative regulation of myeloid cell differentiation"/>
    <property type="evidence" value="ECO:0007669"/>
    <property type="project" value="Ensembl"/>
</dbReference>
<feature type="compositionally biased region" description="Gly residues" evidence="9">
    <location>
        <begin position="88"/>
        <end position="106"/>
    </location>
</feature>
<feature type="region of interest" description="Disordered" evidence="9">
    <location>
        <begin position="576"/>
        <end position="632"/>
    </location>
</feature>
<evidence type="ECO:0000256" key="4">
    <source>
        <dbReference type="ARBA" id="ARBA00022777"/>
    </source>
</evidence>
<dbReference type="GO" id="GO:0071277">
    <property type="term" value="P:cellular response to calcium ion"/>
    <property type="evidence" value="ECO:0007669"/>
    <property type="project" value="Ensembl"/>
</dbReference>
<dbReference type="GO" id="GO:0002262">
    <property type="term" value="P:myeloid cell homeostasis"/>
    <property type="evidence" value="ECO:0007669"/>
    <property type="project" value="Ensembl"/>
</dbReference>
<proteinExistence type="inferred from homology"/>
<dbReference type="GeneID" id="102906673"/>
<accession>A0A6I9LAU3</accession>
<evidence type="ECO:0000256" key="9">
    <source>
        <dbReference type="SAM" id="MobiDB-lite"/>
    </source>
</evidence>
<protein>
    <recommendedName>
        <fullName evidence="8">Kinase</fullName>
        <ecNumber evidence="8">2.7.-.-</ecNumber>
    </recommendedName>
</protein>
<dbReference type="GO" id="GO:0032958">
    <property type="term" value="P:inositol phosphate biosynthetic process"/>
    <property type="evidence" value="ECO:0007669"/>
    <property type="project" value="InterPro"/>
</dbReference>
<evidence type="ECO:0000256" key="2">
    <source>
        <dbReference type="ARBA" id="ARBA00022679"/>
    </source>
</evidence>
<keyword evidence="3" id="KW-0547">Nucleotide-binding</keyword>
<dbReference type="GO" id="GO:0005829">
    <property type="term" value="C:cytosol"/>
    <property type="evidence" value="ECO:0007669"/>
    <property type="project" value="Ensembl"/>
</dbReference>
<evidence type="ECO:0000313" key="10">
    <source>
        <dbReference type="Ensembl" id="ENSPEMP00000001144.1"/>
    </source>
</evidence>
<dbReference type="GO" id="GO:0008440">
    <property type="term" value="F:inositol-1,4,5-trisphosphate 3-kinase activity"/>
    <property type="evidence" value="ECO:0007669"/>
    <property type="project" value="UniProtKB-EC"/>
</dbReference>
<sequence length="940" mass="101767">MAVYCYALNSLVIMNSTNEVKSGGPRPSGSETPQPSGRAALSPGSVFSPGRGGSFLFPPAESLSLEEPPSPGGWRSGGRRRLNSSSGSGDGGGGSSSSSSGGGSSSGVGSPSWAGRLRGDAQQVVAARTLSPPGPEEAQRKLRILQRELQNVQVNQKVGMFEAQIQAQSSAIQAPRSPRLGRDRSPSPCPFRSSSQPPGRVLAPCSPSVERRTKSWGEQCTETPDANFWRRSRLSPHPSKDKEGVAPLLGPSSPTRLGTQSPSASVRMESGTPASLRCGSPTAMEIDKRVAPSSDHFGTSLALATTVAASAASAGPHPGHDSALMEAACELGGVRPWEAQMERRGQFLGRETGSVPEPGGTHIREPPGRVGGGIHPVGRQGSWTPEVTKRPEERTVNAQSSEASDDRRSSRLPGDLGSVGPEETGSRIPGIQGPEQTLDLVKEGSPALGLLGGSQAAHPGTRNVEAGTLCGRVLEPLPPGEVATDLKEPQCLPGGRMGMQPGSSRVWLSAMEEGPLIWTRDTGVQLMETWGSQLQDRDAHPSCPEMPPDQKDKACIPSSIPAVIITDMGAQEDGALDEIQGSPRGPLPLRKLSSSSASSTGFSSSYEDSEEDISSDPERTLDPNSAFLHTLDQQKPRVSKSWRKIKNMVQWSPFVMSFKKKYPWIQLAGHAGSFKAAANGRILKKHCESEQRCLDRLMADVLRPFVPAYHGDVVKDGERYNQMDDLLADFDSPCVMDCKMGIRTYLEEELTKARKKPSLRKDMYQKMVEVDPEAPTEEEKAQRAVTKPRYMQWRETISSTATLGFRIEGIKKEDGSVNRDFKKTKTREQVTEAFREFTKGNQNILIAYRDRLKAIRETLEVSPFFKCHEVIGSSLLFIHDKKEQAKVWMIDFGKTTPLPEGQTLQHDIPWQEGNREDGYLSGLNNLIDILTEMSQGSPLT</sequence>
<dbReference type="Pfam" id="PF03770">
    <property type="entry name" value="IPK"/>
    <property type="match status" value="1"/>
</dbReference>
<dbReference type="FunFam" id="3.30.470.160:FF:000001">
    <property type="entry name" value="Kinase"/>
    <property type="match status" value="1"/>
</dbReference>
<dbReference type="PANTHER" id="PTHR12400">
    <property type="entry name" value="INOSITOL POLYPHOSPHATE KINASE"/>
    <property type="match status" value="1"/>
</dbReference>
<dbReference type="InterPro" id="IPR038286">
    <property type="entry name" value="IPK_sf"/>
</dbReference>
<organism evidence="10 11">
    <name type="scientific">Peromyscus maniculatus bairdii</name>
    <name type="common">Prairie deer mouse</name>
    <dbReference type="NCBI Taxonomy" id="230844"/>
    <lineage>
        <taxon>Eukaryota</taxon>
        <taxon>Metazoa</taxon>
        <taxon>Chordata</taxon>
        <taxon>Craniata</taxon>
        <taxon>Vertebrata</taxon>
        <taxon>Euteleostomi</taxon>
        <taxon>Mammalia</taxon>
        <taxon>Eutheria</taxon>
        <taxon>Euarchontoglires</taxon>
        <taxon>Glires</taxon>
        <taxon>Rodentia</taxon>
        <taxon>Myomorpha</taxon>
        <taxon>Muroidea</taxon>
        <taxon>Cricetidae</taxon>
        <taxon>Neotominae</taxon>
        <taxon>Peromyscus</taxon>
    </lineage>
</organism>
<evidence type="ECO:0000313" key="11">
    <source>
        <dbReference type="Proteomes" id="UP000694547"/>
    </source>
</evidence>
<reference evidence="10" key="3">
    <citation type="submission" date="2025-09" db="UniProtKB">
        <authorList>
            <consortium name="Ensembl"/>
        </authorList>
    </citation>
    <scope>IDENTIFICATION</scope>
</reference>
<dbReference type="GO" id="GO:0045059">
    <property type="term" value="P:positive thymic T cell selection"/>
    <property type="evidence" value="ECO:0007669"/>
    <property type="project" value="Ensembl"/>
</dbReference>
<feature type="region of interest" description="Disordered" evidence="9">
    <location>
        <begin position="18"/>
        <end position="139"/>
    </location>
</feature>
<keyword evidence="6" id="KW-0112">Calmodulin-binding</keyword>
<dbReference type="RefSeq" id="XP_006974253.1">
    <property type="nucleotide sequence ID" value="XM_006974191.4"/>
</dbReference>
<dbReference type="OrthoDB" id="338650at2759"/>
<dbReference type="GO" id="GO:0035726">
    <property type="term" value="P:common myeloid progenitor cell proliferation"/>
    <property type="evidence" value="ECO:0007669"/>
    <property type="project" value="Ensembl"/>
</dbReference>
<dbReference type="GO" id="GO:0033030">
    <property type="term" value="P:negative regulation of neutrophil apoptotic process"/>
    <property type="evidence" value="ECO:0007669"/>
    <property type="project" value="Ensembl"/>
</dbReference>
<dbReference type="CTD" id="3707"/>
<keyword evidence="2 8" id="KW-0808">Transferase</keyword>
<dbReference type="EC" id="2.7.-.-" evidence="8"/>
<feature type="compositionally biased region" description="Low complexity" evidence="9">
    <location>
        <begin position="56"/>
        <end position="67"/>
    </location>
</feature>
<evidence type="ECO:0000256" key="1">
    <source>
        <dbReference type="ARBA" id="ARBA00007374"/>
    </source>
</evidence>
<comment type="similarity">
    <text evidence="1 8">Belongs to the inositol phosphokinase (IPK) family.</text>
</comment>
<feature type="region of interest" description="Disordered" evidence="9">
    <location>
        <begin position="169"/>
        <end position="280"/>
    </location>
</feature>
<dbReference type="GO" id="GO:0000165">
    <property type="term" value="P:MAPK cascade"/>
    <property type="evidence" value="ECO:0007669"/>
    <property type="project" value="Ensembl"/>
</dbReference>
<comment type="catalytic activity">
    <reaction evidence="7">
        <text>1D-myo-inositol 1,4,5-trisphosphate + ATP = 1D-myo-inositol 1,3,4,5-tetrakisphosphate + ADP + H(+)</text>
        <dbReference type="Rhea" id="RHEA:11020"/>
        <dbReference type="ChEBI" id="CHEBI:15378"/>
        <dbReference type="ChEBI" id="CHEBI:30616"/>
        <dbReference type="ChEBI" id="CHEBI:57895"/>
        <dbReference type="ChEBI" id="CHEBI:203600"/>
        <dbReference type="ChEBI" id="CHEBI:456216"/>
        <dbReference type="EC" id="2.7.1.127"/>
    </reaction>
    <physiologicalReaction direction="left-to-right" evidence="7">
        <dbReference type="Rhea" id="RHEA:11021"/>
    </physiologicalReaction>
</comment>
<keyword evidence="4 8" id="KW-0418">Kinase</keyword>
<dbReference type="Ensembl" id="ENSPEMT00000001156.2">
    <property type="protein sequence ID" value="ENSPEMP00000001144.1"/>
    <property type="gene ID" value="ENSPEMG00000000832.2"/>
</dbReference>
<feature type="compositionally biased region" description="Polar residues" evidence="9">
    <location>
        <begin position="252"/>
        <end position="264"/>
    </location>
</feature>